<sequence>MARDSFSVVLLQMFNNQEKCDVKFICKDKNDSSGKSAIGAHKLILSIASDVFDAMFFGIMVQESDNPSVNEIKIEDIDITIFKLLLSIIYGKDIEFENDEVTCKFYYAANKYNCKDALKFTTNHILKELKPENSLFIYDSLNNFDNEVLNKACLKIFDDETLKVISCDQFLEAYPVTIETIYKSDSLTINSELDLIKALERYIDHNKDFDNEIQTKLRPAINQIRFLTLSSKEIAETSLLRPEEIISVIASLPPNQDFKKMPQSLSLLVNKRISKSDGLKMIRVLNPVFSKQICNSCRTCMNHSLWSCSKALDQTRRSTLQQIFEKYNHTLLSDYSRTDLETVYEIYRSAGYVTNIHTVIQ</sequence>
<dbReference type="GO" id="GO:0022008">
    <property type="term" value="P:neurogenesis"/>
    <property type="evidence" value="ECO:0007669"/>
    <property type="project" value="TreeGrafter"/>
</dbReference>
<dbReference type="AlphaFoldDB" id="A0A336L038"/>
<protein>
    <submittedName>
        <fullName evidence="2">CSON001965 protein</fullName>
    </submittedName>
</protein>
<dbReference type="PANTHER" id="PTHR45774">
    <property type="entry name" value="BTB/POZ DOMAIN-CONTAINING"/>
    <property type="match status" value="1"/>
</dbReference>
<reference evidence="3" key="2">
    <citation type="submission" date="2018-07" db="EMBL/GenBank/DDBJ databases">
        <authorList>
            <person name="Quirk P.G."/>
            <person name="Krulwich T.A."/>
        </authorList>
    </citation>
    <scope>NUCLEOTIDE SEQUENCE</scope>
</reference>
<evidence type="ECO:0000259" key="1">
    <source>
        <dbReference type="PROSITE" id="PS50097"/>
    </source>
</evidence>
<dbReference type="Pfam" id="PF07707">
    <property type="entry name" value="BACK"/>
    <property type="match status" value="1"/>
</dbReference>
<dbReference type="SMART" id="SM00225">
    <property type="entry name" value="BTB"/>
    <property type="match status" value="1"/>
</dbReference>
<feature type="domain" description="BTB" evidence="1">
    <location>
        <begin position="20"/>
        <end position="98"/>
    </location>
</feature>
<dbReference type="InterPro" id="IPR011333">
    <property type="entry name" value="SKP1/BTB/POZ_sf"/>
</dbReference>
<dbReference type="Gene3D" id="3.30.710.10">
    <property type="entry name" value="Potassium Channel Kv1.1, Chain A"/>
    <property type="match status" value="1"/>
</dbReference>
<dbReference type="InterPro" id="IPR000210">
    <property type="entry name" value="BTB/POZ_dom"/>
</dbReference>
<dbReference type="OMA" id="KSAIGAH"/>
<dbReference type="InterPro" id="IPR011705">
    <property type="entry name" value="BACK"/>
</dbReference>
<evidence type="ECO:0000313" key="2">
    <source>
        <dbReference type="EMBL" id="SSX10327.1"/>
    </source>
</evidence>
<dbReference type="SUPFAM" id="SSF54695">
    <property type="entry name" value="POZ domain"/>
    <property type="match status" value="1"/>
</dbReference>
<evidence type="ECO:0000313" key="3">
    <source>
        <dbReference type="EMBL" id="SSX30015.1"/>
    </source>
</evidence>
<accession>A0A336L038</accession>
<dbReference type="EMBL" id="UFQT01001318">
    <property type="protein sequence ID" value="SSX30015.1"/>
    <property type="molecule type" value="Genomic_DNA"/>
</dbReference>
<name>A0A336L038_CULSO</name>
<dbReference type="EMBL" id="UFQS01001318">
    <property type="protein sequence ID" value="SSX10327.1"/>
    <property type="molecule type" value="Genomic_DNA"/>
</dbReference>
<dbReference type="GO" id="GO:0005829">
    <property type="term" value="C:cytosol"/>
    <property type="evidence" value="ECO:0007669"/>
    <property type="project" value="TreeGrafter"/>
</dbReference>
<gene>
    <name evidence="2" type="primary">CSON001965</name>
</gene>
<dbReference type="Gene3D" id="1.25.40.420">
    <property type="match status" value="1"/>
</dbReference>
<dbReference type="PANTHER" id="PTHR45774:SF4">
    <property type="entry name" value="AXUNDEAD, ISOFORM F"/>
    <property type="match status" value="1"/>
</dbReference>
<organism evidence="2">
    <name type="scientific">Culicoides sonorensis</name>
    <name type="common">Biting midge</name>
    <dbReference type="NCBI Taxonomy" id="179676"/>
    <lineage>
        <taxon>Eukaryota</taxon>
        <taxon>Metazoa</taxon>
        <taxon>Ecdysozoa</taxon>
        <taxon>Arthropoda</taxon>
        <taxon>Hexapoda</taxon>
        <taxon>Insecta</taxon>
        <taxon>Pterygota</taxon>
        <taxon>Neoptera</taxon>
        <taxon>Endopterygota</taxon>
        <taxon>Diptera</taxon>
        <taxon>Nematocera</taxon>
        <taxon>Chironomoidea</taxon>
        <taxon>Ceratopogonidae</taxon>
        <taxon>Ceratopogoninae</taxon>
        <taxon>Culicoides</taxon>
        <taxon>Monoculicoides</taxon>
    </lineage>
</organism>
<proteinExistence type="predicted"/>
<reference evidence="2" key="1">
    <citation type="submission" date="2018-04" db="EMBL/GenBank/DDBJ databases">
        <authorList>
            <person name="Go L.Y."/>
            <person name="Mitchell J.A."/>
        </authorList>
    </citation>
    <scope>NUCLEOTIDE SEQUENCE</scope>
    <source>
        <tissue evidence="2">Whole organism</tissue>
    </source>
</reference>
<dbReference type="Pfam" id="PF00651">
    <property type="entry name" value="BTB"/>
    <property type="match status" value="1"/>
</dbReference>
<dbReference type="VEuPathDB" id="VectorBase:CSON001965"/>
<dbReference type="PROSITE" id="PS50097">
    <property type="entry name" value="BTB"/>
    <property type="match status" value="1"/>
</dbReference>